<dbReference type="EMBL" id="ACEC01000108">
    <property type="protein sequence ID" value="EEG29328.1"/>
    <property type="molecule type" value="Genomic_DNA"/>
</dbReference>
<dbReference type="Proteomes" id="UP000003340">
    <property type="component" value="Unassembled WGS sequence"/>
</dbReference>
<comment type="caution">
    <text evidence="2">The sequence shown here is derived from an EMBL/GenBank/DDBJ whole genome shotgun (WGS) entry which is preliminary data.</text>
</comment>
<reference evidence="2 3" key="2">
    <citation type="submission" date="2009-02" db="EMBL/GenBank/DDBJ databases">
        <title>Draft genome sequence of Clostridium methylpentosum (DSM 5476).</title>
        <authorList>
            <person name="Sudarsanam P."/>
            <person name="Ley R."/>
            <person name="Guruge J."/>
            <person name="Turnbaugh P.J."/>
            <person name="Mahowald M."/>
            <person name="Liep D."/>
            <person name="Gordon J."/>
        </authorList>
    </citation>
    <scope>NUCLEOTIDE SEQUENCE [LARGE SCALE GENOMIC DNA]</scope>
    <source>
        <strain evidence="2 3">DSM 5476</strain>
    </source>
</reference>
<organism evidence="2 3">
    <name type="scientific">[Clostridium] methylpentosum DSM 5476</name>
    <dbReference type="NCBI Taxonomy" id="537013"/>
    <lineage>
        <taxon>Bacteria</taxon>
        <taxon>Bacillati</taxon>
        <taxon>Bacillota</taxon>
        <taxon>Clostridia</taxon>
        <taxon>Eubacteriales</taxon>
        <taxon>Oscillospiraceae</taxon>
        <taxon>Oscillospiraceae incertae sedis</taxon>
    </lineage>
</organism>
<evidence type="ECO:0000313" key="2">
    <source>
        <dbReference type="EMBL" id="EEG29328.1"/>
    </source>
</evidence>
<keyword evidence="3" id="KW-1185">Reference proteome</keyword>
<dbReference type="AlphaFoldDB" id="C0EGQ5"/>
<sequence length="50" mass="5609">MAQPGADQHEGRVASGKLPTTRVRRRISRFSLSMTLLVRMRVQCSLGKPQ</sequence>
<gene>
    <name evidence="2" type="ORF">CLOSTMETH_03048</name>
</gene>
<name>C0EGQ5_9FIRM</name>
<dbReference type="HOGENOM" id="CLU_3116403_0_0_9"/>
<feature type="region of interest" description="Disordered" evidence="1">
    <location>
        <begin position="1"/>
        <end position="20"/>
    </location>
</feature>
<evidence type="ECO:0000256" key="1">
    <source>
        <dbReference type="SAM" id="MobiDB-lite"/>
    </source>
</evidence>
<reference evidence="2 3" key="1">
    <citation type="submission" date="2009-01" db="EMBL/GenBank/DDBJ databases">
        <authorList>
            <person name="Fulton L."/>
            <person name="Clifton S."/>
            <person name="Fulton B."/>
            <person name="Xu J."/>
            <person name="Minx P."/>
            <person name="Pepin K.H."/>
            <person name="Johnson M."/>
            <person name="Bhonagiri V."/>
            <person name="Nash W.E."/>
            <person name="Mardis E.R."/>
            <person name="Wilson R.K."/>
        </authorList>
    </citation>
    <scope>NUCLEOTIDE SEQUENCE [LARGE SCALE GENOMIC DNA]</scope>
    <source>
        <strain evidence="2 3">DSM 5476</strain>
    </source>
</reference>
<protein>
    <submittedName>
        <fullName evidence="2">Uncharacterized protein</fullName>
    </submittedName>
</protein>
<evidence type="ECO:0000313" key="3">
    <source>
        <dbReference type="Proteomes" id="UP000003340"/>
    </source>
</evidence>
<accession>C0EGQ5</accession>
<proteinExistence type="predicted"/>